<gene>
    <name evidence="2" type="ORF">VNE69_01302</name>
</gene>
<dbReference type="RefSeq" id="XP_065328509.1">
    <property type="nucleotide sequence ID" value="XM_065472437.1"/>
</dbReference>
<dbReference type="AlphaFoldDB" id="A0AAX4J8Q9"/>
<dbReference type="EMBL" id="CP142726">
    <property type="protein sequence ID" value="WUR02364.1"/>
    <property type="molecule type" value="Genomic_DNA"/>
</dbReference>
<proteinExistence type="predicted"/>
<evidence type="ECO:0000313" key="3">
    <source>
        <dbReference type="Proteomes" id="UP001334084"/>
    </source>
</evidence>
<protein>
    <submittedName>
        <fullName evidence="2">SP-containing protein</fullName>
    </submittedName>
</protein>
<organism evidence="2 3">
    <name type="scientific">Vairimorpha necatrix</name>
    <dbReference type="NCBI Taxonomy" id="6039"/>
    <lineage>
        <taxon>Eukaryota</taxon>
        <taxon>Fungi</taxon>
        <taxon>Fungi incertae sedis</taxon>
        <taxon>Microsporidia</taxon>
        <taxon>Nosematidae</taxon>
        <taxon>Vairimorpha</taxon>
    </lineage>
</organism>
<accession>A0AAX4J8Q9</accession>
<keyword evidence="3" id="KW-1185">Reference proteome</keyword>
<evidence type="ECO:0000256" key="1">
    <source>
        <dbReference type="SAM" id="SignalP"/>
    </source>
</evidence>
<name>A0AAX4J8Q9_9MICR</name>
<feature type="signal peptide" evidence="1">
    <location>
        <begin position="1"/>
        <end position="17"/>
    </location>
</feature>
<dbReference type="GeneID" id="90540166"/>
<dbReference type="Proteomes" id="UP001334084">
    <property type="component" value="Chromosome 1"/>
</dbReference>
<feature type="chain" id="PRO_5043825312" evidence="1">
    <location>
        <begin position="18"/>
        <end position="233"/>
    </location>
</feature>
<sequence length="233" mass="26944">MFCSLKIFFYILVVVGSLKNTKVIVDNLEDKCQVICNEENDICKDSELKKLVFELKTNKESAIVFDLDNMEISLLRLQSPSSIKGYDKNDKLILNLLIKDVKKILVILKANPNASFQISSESITICSNVLEDSRQKKYFTRSRGTSYPNKQLLYFSKSDDKTIITKENEKYVLIPSNHDNTHPCWFLNEENLDFNAAICSRKKKVEFPTNKDLWIGISFIESFGDFVRTFNEH</sequence>
<keyword evidence="1" id="KW-0732">Signal</keyword>
<evidence type="ECO:0000313" key="2">
    <source>
        <dbReference type="EMBL" id="WUR02364.1"/>
    </source>
</evidence>
<reference evidence="2" key="1">
    <citation type="journal article" date="2024" name="BMC Genomics">
        <title>Functional annotation of a divergent genome using sequence and structure-based similarity.</title>
        <authorList>
            <person name="Svedberg D."/>
            <person name="Winiger R.R."/>
            <person name="Berg A."/>
            <person name="Sharma H."/>
            <person name="Tellgren-Roth C."/>
            <person name="Debrunner-Vossbrinck B.A."/>
            <person name="Vossbrinck C.R."/>
            <person name="Barandun J."/>
        </authorList>
    </citation>
    <scope>NUCLEOTIDE SEQUENCE</scope>
    <source>
        <strain evidence="2">Illinois isolate</strain>
    </source>
</reference>
<dbReference type="KEGG" id="vnx:VNE69_01302"/>